<dbReference type="EMBL" id="CP003629">
    <property type="protein sequence ID" value="AFQ45269.1"/>
    <property type="molecule type" value="Genomic_DNA"/>
</dbReference>
<name>J7IYP5_DESMD</name>
<dbReference type="HOGENOM" id="CLU_455430_0_0_9"/>
<keyword evidence="2" id="KW-1185">Reference proteome</keyword>
<accession>J7IYP5</accession>
<evidence type="ECO:0008006" key="3">
    <source>
        <dbReference type="Google" id="ProtNLM"/>
    </source>
</evidence>
<reference evidence="2" key="2">
    <citation type="submission" date="2012-08" db="EMBL/GenBank/DDBJ databases">
        <title>Finished genome of Desulfosporosinus meridiei DSM 13257.</title>
        <authorList>
            <person name="Huntemann M."/>
            <person name="Wei C.-L."/>
            <person name="Han J."/>
            <person name="Detter J.C."/>
            <person name="Han C."/>
            <person name="Davenport K."/>
            <person name="Daligault H."/>
            <person name="Erkkila T."/>
            <person name="Gu W."/>
            <person name="Munk A.C.C."/>
            <person name="Teshima H."/>
            <person name="Xu Y."/>
            <person name="Chain P."/>
            <person name="Tapia R."/>
            <person name="Chen A."/>
            <person name="Krypides N."/>
            <person name="Mavromatis K."/>
            <person name="Markowitz V."/>
            <person name="Szeto E."/>
            <person name="Ivanova N."/>
            <person name="Mikhailova N."/>
            <person name="Ovchinnikova G."/>
            <person name="Pagani I."/>
            <person name="Pati A."/>
            <person name="Goodwin L."/>
            <person name="Peters L."/>
            <person name="Pitluck S."/>
            <person name="Woyke T."/>
            <person name="Pester M."/>
            <person name="Spring S."/>
            <person name="Ollivier B."/>
            <person name="Rattei T."/>
            <person name="Klenk H.-P."/>
            <person name="Wagner M."/>
            <person name="Loy A."/>
        </authorList>
    </citation>
    <scope>NUCLEOTIDE SEQUENCE [LARGE SCALE GENOMIC DNA]</scope>
    <source>
        <strain evidence="2">ATCC BAA-275 / DSM 13257 / NCIMB 13706 / S10</strain>
    </source>
</reference>
<dbReference type="Proteomes" id="UP000005262">
    <property type="component" value="Chromosome"/>
</dbReference>
<gene>
    <name evidence="1" type="ordered locus">Desmer_3414</name>
</gene>
<organism evidence="1 2">
    <name type="scientific">Desulfosporosinus meridiei (strain ATCC BAA-275 / DSM 13257 / KCTC 12902 / NCIMB 13706 / S10)</name>
    <dbReference type="NCBI Taxonomy" id="768704"/>
    <lineage>
        <taxon>Bacteria</taxon>
        <taxon>Bacillati</taxon>
        <taxon>Bacillota</taxon>
        <taxon>Clostridia</taxon>
        <taxon>Eubacteriales</taxon>
        <taxon>Desulfitobacteriaceae</taxon>
        <taxon>Desulfosporosinus</taxon>
    </lineage>
</organism>
<dbReference type="AlphaFoldDB" id="J7IYP5"/>
<dbReference type="OrthoDB" id="11970at2"/>
<proteinExistence type="predicted"/>
<dbReference type="STRING" id="768704.Desmer_3414"/>
<evidence type="ECO:0000313" key="2">
    <source>
        <dbReference type="Proteomes" id="UP000005262"/>
    </source>
</evidence>
<reference evidence="1 2" key="1">
    <citation type="journal article" date="2012" name="J. Bacteriol.">
        <title>Complete genome sequences of Desulfosporosinus orientis DSM765T, Desulfosporosinus youngiae DSM17734T, Desulfosporosinus meridiei DSM13257T, and Desulfosporosinus acidiphilus DSM22704T.</title>
        <authorList>
            <person name="Pester M."/>
            <person name="Brambilla E."/>
            <person name="Alazard D."/>
            <person name="Rattei T."/>
            <person name="Weinmaier T."/>
            <person name="Han J."/>
            <person name="Lucas S."/>
            <person name="Lapidus A."/>
            <person name="Cheng J.F."/>
            <person name="Goodwin L."/>
            <person name="Pitluck S."/>
            <person name="Peters L."/>
            <person name="Ovchinnikova G."/>
            <person name="Teshima H."/>
            <person name="Detter J.C."/>
            <person name="Han C.S."/>
            <person name="Tapia R."/>
            <person name="Land M.L."/>
            <person name="Hauser L."/>
            <person name="Kyrpides N.C."/>
            <person name="Ivanova N.N."/>
            <person name="Pagani I."/>
            <person name="Huntmann M."/>
            <person name="Wei C.L."/>
            <person name="Davenport K.W."/>
            <person name="Daligault H."/>
            <person name="Chain P.S."/>
            <person name="Chen A."/>
            <person name="Mavromatis K."/>
            <person name="Markowitz V."/>
            <person name="Szeto E."/>
            <person name="Mikhailova N."/>
            <person name="Pati A."/>
            <person name="Wagner M."/>
            <person name="Woyke T."/>
            <person name="Ollivier B."/>
            <person name="Klenk H.P."/>
            <person name="Spring S."/>
            <person name="Loy A."/>
        </authorList>
    </citation>
    <scope>NUCLEOTIDE SEQUENCE [LARGE SCALE GENOMIC DNA]</scope>
    <source>
        <strain evidence="2">ATCC BAA-275 / DSM 13257 / NCIMB 13706 / S10</strain>
    </source>
</reference>
<dbReference type="KEGG" id="dmi:Desmer_3414"/>
<sequence length="599" mass="70314">MAIQCNGEILPLSLTIKVGQKEHHVSSFSPELYGDNGKITILEEYSLDISLLSDEGFKETSSFLEVEVQDSREVITIHVGEPQNLYSHNGGFPFRLGYSTVRLFCNESCYTNLIKICPIHLDETQVGMIHDYLEETYRGMCYDLLERKRGHNNPRFQFNKWHHDYARFHVEHNHEILSLVEGIKSDKLYHLEKKYLNGHTAQRIDSKVIKLGIMKPFDRKGELTHYSKKHLLQIDLELCAALKHIITNWISNIESVLDMVNKEAADTDDAIVKLNLDSIWAYDKYRSLPYNASTVYSYYLSNKSIVNKKKIKELELHLSIYNEWLDSLCLIKNRFSKLLNEPEFSQIRLIPRRQDYKFNDRSLKRFYQLYKNSKFDSRANAETRKRSPIVKPTWQVYEYYVVFKIIELLTGVGYSPADEFYGDFEKTIFQGIPNGQGFSLTNETHRIEITFNEELPRNRHDAENFNKLFYTMNRNAPDIRIELYDIQPAEEKFLGMLVIDAKHKNFSGIYSERYNTKDMEQLDSYYRIKYRDPKSKTGRQAVDKVICVYSGRDSVDIKNYEDVTYISLFPQISQQGEMITIGEDELSKEFYEWVGTKID</sequence>
<dbReference type="RefSeq" id="WP_014904178.1">
    <property type="nucleotide sequence ID" value="NC_018515.1"/>
</dbReference>
<dbReference type="eggNOG" id="ENOG5032RC1">
    <property type="taxonomic scope" value="Bacteria"/>
</dbReference>
<evidence type="ECO:0000313" key="1">
    <source>
        <dbReference type="EMBL" id="AFQ45269.1"/>
    </source>
</evidence>
<protein>
    <recommendedName>
        <fullName evidence="3">DUF2357 domain-containing protein</fullName>
    </recommendedName>
</protein>